<dbReference type="AlphaFoldDB" id="E6ZZZ5"/>
<feature type="domain" description="DDE Tnp4" evidence="4">
    <location>
        <begin position="6"/>
        <end position="122"/>
    </location>
</feature>
<feature type="compositionally biased region" description="Low complexity" evidence="3">
    <location>
        <begin position="250"/>
        <end position="267"/>
    </location>
</feature>
<keyword evidence="2" id="KW-0479">Metal-binding</keyword>
<proteinExistence type="predicted"/>
<dbReference type="GO" id="GO:0046872">
    <property type="term" value="F:metal ion binding"/>
    <property type="evidence" value="ECO:0007669"/>
    <property type="project" value="UniProtKB-KW"/>
</dbReference>
<evidence type="ECO:0000313" key="5">
    <source>
        <dbReference type="EMBL" id="CBQ72825.1"/>
    </source>
</evidence>
<evidence type="ECO:0000256" key="3">
    <source>
        <dbReference type="SAM" id="MobiDB-lite"/>
    </source>
</evidence>
<evidence type="ECO:0000259" key="4">
    <source>
        <dbReference type="Pfam" id="PF13359"/>
    </source>
</evidence>
<accession>E6ZZZ5</accession>
<evidence type="ECO:0000256" key="1">
    <source>
        <dbReference type="ARBA" id="ARBA00001968"/>
    </source>
</evidence>
<dbReference type="eggNOG" id="KOG4585">
    <property type="taxonomic scope" value="Eukaryota"/>
</dbReference>
<evidence type="ECO:0000256" key="2">
    <source>
        <dbReference type="ARBA" id="ARBA00022723"/>
    </source>
</evidence>
<dbReference type="HOGENOM" id="CLU_1042713_0_0_1"/>
<feature type="region of interest" description="Disordered" evidence="3">
    <location>
        <begin position="243"/>
        <end position="267"/>
    </location>
</feature>
<sequence>MEKEHRNYKSFHSLNVALVIMPHSLRIVESVVGQPGSVQVSKVWTLGSNILKKPRLYLDKGKFIWVDGGYGHSTFTVGRFSHVHADKSKDLKHFNYSLSHVRVHVEHVIAYLKNRFMCLKGYRGNIYHVKDQATTAKPTYLEDEIQEIIDSMRECRDSNRETRRTRRAAQRQYKHDLAEATAGMSQTTISRMRIDGVHELREQMFQALFRSTARVEEDTSPRSRRYEKTVADYKAMLRNTTTRRHANLESQPLQSQPSQSLPPSAGL</sequence>
<name>E6ZZZ5_SPORE</name>
<evidence type="ECO:0000313" key="6">
    <source>
        <dbReference type="Proteomes" id="UP000008867"/>
    </source>
</evidence>
<dbReference type="Pfam" id="PF13359">
    <property type="entry name" value="DDE_Tnp_4"/>
    <property type="match status" value="1"/>
</dbReference>
<protein>
    <recommendedName>
        <fullName evidence="4">DDE Tnp4 domain-containing protein</fullName>
    </recommendedName>
</protein>
<dbReference type="OrthoDB" id="2555781at2759"/>
<organism evidence="5 6">
    <name type="scientific">Sporisorium reilianum (strain SRZ2)</name>
    <name type="common">Maize head smut fungus</name>
    <dbReference type="NCBI Taxonomy" id="999809"/>
    <lineage>
        <taxon>Eukaryota</taxon>
        <taxon>Fungi</taxon>
        <taxon>Dikarya</taxon>
        <taxon>Basidiomycota</taxon>
        <taxon>Ustilaginomycotina</taxon>
        <taxon>Ustilaginomycetes</taxon>
        <taxon>Ustilaginales</taxon>
        <taxon>Ustilaginaceae</taxon>
        <taxon>Sporisorium</taxon>
    </lineage>
</organism>
<comment type="cofactor">
    <cofactor evidence="1">
        <name>a divalent metal cation</name>
        <dbReference type="ChEBI" id="CHEBI:60240"/>
    </cofactor>
</comment>
<keyword evidence="6" id="KW-1185">Reference proteome</keyword>
<dbReference type="InterPro" id="IPR027806">
    <property type="entry name" value="HARBI1_dom"/>
</dbReference>
<dbReference type="Proteomes" id="UP000008867">
    <property type="component" value="Chromosome 5"/>
</dbReference>
<reference evidence="5 6" key="1">
    <citation type="journal article" date="2010" name="Science">
        <title>Pathogenicity determinants in smut fungi revealed by genome comparison.</title>
        <authorList>
            <person name="Schirawski J."/>
            <person name="Mannhaupt G."/>
            <person name="Muench K."/>
            <person name="Brefort T."/>
            <person name="Schipper K."/>
            <person name="Doehlemann G."/>
            <person name="Di Stasio M."/>
            <person name="Roessel N."/>
            <person name="Mendoza-Mendoza A."/>
            <person name="Pester D."/>
            <person name="Mueller O."/>
            <person name="Winterberg B."/>
            <person name="Meyer E."/>
            <person name="Ghareeb H."/>
            <person name="Wollenberg T."/>
            <person name="Muensterkoetter M."/>
            <person name="Wong P."/>
            <person name="Walter M."/>
            <person name="Stukenbrock E."/>
            <person name="Gueldener U."/>
            <person name="Kahmann R."/>
        </authorList>
    </citation>
    <scope>NUCLEOTIDE SEQUENCE [LARGE SCALE GENOMIC DNA]</scope>
    <source>
        <strain evidence="6">SRZ2</strain>
    </source>
</reference>
<dbReference type="VEuPathDB" id="FungiDB:sr16557"/>
<dbReference type="EMBL" id="FQ311470">
    <property type="protein sequence ID" value="CBQ72825.1"/>
    <property type="molecule type" value="Genomic_DNA"/>
</dbReference>
<gene>
    <name evidence="5" type="ORF">sr16557</name>
</gene>